<evidence type="ECO:0000313" key="3">
    <source>
        <dbReference type="EMBL" id="GGL85032.1"/>
    </source>
</evidence>
<protein>
    <submittedName>
        <fullName evidence="3">Uncharacterized protein</fullName>
    </submittedName>
</protein>
<reference evidence="3" key="2">
    <citation type="submission" date="2020-09" db="EMBL/GenBank/DDBJ databases">
        <authorList>
            <person name="Sun Q."/>
            <person name="Zhou Y."/>
        </authorList>
    </citation>
    <scope>NUCLEOTIDE SEQUENCE</scope>
    <source>
        <strain evidence="3">CGMCC 4.7308</strain>
    </source>
</reference>
<keyword evidence="4" id="KW-1185">Reference proteome</keyword>
<dbReference type="EMBL" id="BMNA01000001">
    <property type="protein sequence ID" value="GGL85032.1"/>
    <property type="molecule type" value="Genomic_DNA"/>
</dbReference>
<comment type="caution">
    <text evidence="3">The sequence shown here is derived from an EMBL/GenBank/DDBJ whole genome shotgun (WGS) entry which is preliminary data.</text>
</comment>
<dbReference type="AlphaFoldDB" id="A0A917WAQ2"/>
<accession>A0A917WAQ2</accession>
<feature type="transmembrane region" description="Helical" evidence="2">
    <location>
        <begin position="153"/>
        <end position="179"/>
    </location>
</feature>
<keyword evidence="2" id="KW-0472">Membrane</keyword>
<proteinExistence type="predicted"/>
<name>A0A917WAQ2_9ACTN</name>
<evidence type="ECO:0000256" key="1">
    <source>
        <dbReference type="SAM" id="MobiDB-lite"/>
    </source>
</evidence>
<organism evidence="3 4">
    <name type="scientific">Nakamurella endophytica</name>
    <dbReference type="NCBI Taxonomy" id="1748367"/>
    <lineage>
        <taxon>Bacteria</taxon>
        <taxon>Bacillati</taxon>
        <taxon>Actinomycetota</taxon>
        <taxon>Actinomycetes</taxon>
        <taxon>Nakamurellales</taxon>
        <taxon>Nakamurellaceae</taxon>
        <taxon>Nakamurella</taxon>
    </lineage>
</organism>
<keyword evidence="2" id="KW-0812">Transmembrane</keyword>
<keyword evidence="2" id="KW-1133">Transmembrane helix</keyword>
<dbReference type="Proteomes" id="UP000655208">
    <property type="component" value="Unassembled WGS sequence"/>
</dbReference>
<feature type="transmembrane region" description="Helical" evidence="2">
    <location>
        <begin position="79"/>
        <end position="101"/>
    </location>
</feature>
<evidence type="ECO:0000313" key="4">
    <source>
        <dbReference type="Proteomes" id="UP000655208"/>
    </source>
</evidence>
<feature type="transmembrane region" description="Helical" evidence="2">
    <location>
        <begin position="210"/>
        <end position="234"/>
    </location>
</feature>
<feature type="compositionally biased region" description="Pro residues" evidence="1">
    <location>
        <begin position="27"/>
        <end position="37"/>
    </location>
</feature>
<sequence length="242" mass="24598">MTSYPPYGQPPPGQPGQPFGGQGPAGPGQPGPYPGPGYQPGAPAHGWSPPPYAGYPAAGYGQPGFGGAPGPGRPGQATAAAVLAFVFGAAAILQSLFGVLIGSLLSGSNSVATGITDTTVRLACDRTLPDFSQDGCDLARQNASRVREISPEIGTFAIVVAIGAAIVAALMIWGGVVLLSGRDSRIVVSACALYFLLAILLIVATRFGVVYAFGIVLPVLITVFTLNGSTRAWVRSRGGRTF</sequence>
<dbReference type="RefSeq" id="WP_188939565.1">
    <property type="nucleotide sequence ID" value="NZ_BMNA01000001.1"/>
</dbReference>
<feature type="transmembrane region" description="Helical" evidence="2">
    <location>
        <begin position="186"/>
        <end position="204"/>
    </location>
</feature>
<evidence type="ECO:0000256" key="2">
    <source>
        <dbReference type="SAM" id="Phobius"/>
    </source>
</evidence>
<feature type="region of interest" description="Disordered" evidence="1">
    <location>
        <begin position="1"/>
        <end position="45"/>
    </location>
</feature>
<reference evidence="3" key="1">
    <citation type="journal article" date="2014" name="Int. J. Syst. Evol. Microbiol.">
        <title>Complete genome sequence of Corynebacterium casei LMG S-19264T (=DSM 44701T), isolated from a smear-ripened cheese.</title>
        <authorList>
            <consortium name="US DOE Joint Genome Institute (JGI-PGF)"/>
            <person name="Walter F."/>
            <person name="Albersmeier A."/>
            <person name="Kalinowski J."/>
            <person name="Ruckert C."/>
        </authorList>
    </citation>
    <scope>NUCLEOTIDE SEQUENCE</scope>
    <source>
        <strain evidence="3">CGMCC 4.7308</strain>
    </source>
</reference>
<gene>
    <name evidence="3" type="ORF">GCM10011594_00820</name>
</gene>